<organism evidence="1">
    <name type="scientific">uncultured marine virus</name>
    <dbReference type="NCBI Taxonomy" id="186617"/>
    <lineage>
        <taxon>Viruses</taxon>
        <taxon>environmental samples</taxon>
    </lineage>
</organism>
<protein>
    <submittedName>
        <fullName evidence="1">Uncharacterized protein</fullName>
    </submittedName>
</protein>
<sequence>MPTWRLLMARKRSFSPTPRRKRVWADSQIVDTGFAESALRSNNLLSGFIAAGGATQGVTVQRTIIDLVWTINESHTFADDLTIGLIKGTTATADVADPVLEPYADWAFLKTTWSGNGHGLVAADAAMHVHVDTATMRKIDEVGETWWLIVKGTAPQTASATYDYYARVRTLLLLP</sequence>
<reference evidence="1" key="1">
    <citation type="journal article" date="2013" name="ISME J.">
        <title>Previously unknown and highly divergent ssDNA viruses populate the oceans.</title>
        <authorList>
            <person name="Labonte J.M."/>
            <person name="Suttle C.A."/>
        </authorList>
    </citation>
    <scope>NUCLEOTIDE SEQUENCE</scope>
</reference>
<accession>S4TFB3</accession>
<name>S4TFB3_9VIRU</name>
<dbReference type="EMBL" id="JX904307">
    <property type="protein sequence ID" value="AGA18337.1"/>
    <property type="molecule type" value="Genomic_DNA"/>
</dbReference>
<evidence type="ECO:0000313" key="1">
    <source>
        <dbReference type="EMBL" id="AGA18337.1"/>
    </source>
</evidence>
<proteinExistence type="predicted"/>